<reference evidence="4" key="1">
    <citation type="submission" date="2025-08" db="UniProtKB">
        <authorList>
            <consortium name="RefSeq"/>
        </authorList>
    </citation>
    <scope>IDENTIFICATION</scope>
</reference>
<dbReference type="PANTHER" id="PTHR31102">
    <property type="match status" value="1"/>
</dbReference>
<dbReference type="AlphaFoldDB" id="A0A6P7U3W0"/>
<evidence type="ECO:0000313" key="4">
    <source>
        <dbReference type="RefSeq" id="XP_029655591.1"/>
    </source>
</evidence>
<proteinExistence type="inferred from homology"/>
<evidence type="ECO:0000313" key="3">
    <source>
        <dbReference type="Proteomes" id="UP000515154"/>
    </source>
</evidence>
<evidence type="ECO:0000256" key="1">
    <source>
        <dbReference type="ARBA" id="ARBA00007367"/>
    </source>
</evidence>
<name>A0A6P7U3W0_9MOLL</name>
<feature type="transmembrane region" description="Helical" evidence="2">
    <location>
        <begin position="41"/>
        <end position="62"/>
    </location>
</feature>
<protein>
    <submittedName>
        <fullName evidence="4">Uncharacterized protein LOC115229368</fullName>
    </submittedName>
</protein>
<dbReference type="KEGG" id="osn:115229368"/>
<keyword evidence="2" id="KW-0472">Membrane</keyword>
<dbReference type="RefSeq" id="XP_029655591.1">
    <property type="nucleotide sequence ID" value="XM_029799731.2"/>
</dbReference>
<keyword evidence="2" id="KW-0812">Transmembrane</keyword>
<sequence>MVANVSLGVLVPGLVALEEEGYGGWKGIPSFLVGTATVDNIIGITLFNVFFSTVFSTGGSLIPHPRKYKSSRSEWAYQCVDWTDCGVCFGWNNVGYSRQDSRKAVGIILTCLVARMSTAFLATARAKLTRKERLFVAIAWFPKASVQASIGALALEMVEATQPSGLEYRHNLEYATLVEAVLHVQILHVSVICIVLTAPLGAVLVQKSGVRLLTRGPYEEGRSPTSNL</sequence>
<evidence type="ECO:0000256" key="2">
    <source>
        <dbReference type="SAM" id="Phobius"/>
    </source>
</evidence>
<dbReference type="Proteomes" id="UP000515154">
    <property type="component" value="Unplaced"/>
</dbReference>
<accession>A0A6P7U3W0</accession>
<feature type="transmembrane region" description="Helical" evidence="2">
    <location>
        <begin position="104"/>
        <end position="124"/>
    </location>
</feature>
<keyword evidence="3" id="KW-1185">Reference proteome</keyword>
<dbReference type="InterPro" id="IPR051843">
    <property type="entry name" value="CPA1_transporter"/>
</dbReference>
<dbReference type="PANTHER" id="PTHR31102:SF1">
    <property type="entry name" value="CATION_H+ EXCHANGER DOMAIN-CONTAINING PROTEIN"/>
    <property type="match status" value="1"/>
</dbReference>
<gene>
    <name evidence="4" type="primary">LOC115229368</name>
</gene>
<comment type="similarity">
    <text evidence="1">Belongs to the monovalent cation:proton antiporter 1 (CPA1) transporter (TC 2.A.36) family.</text>
</comment>
<dbReference type="GO" id="GO:0098662">
    <property type="term" value="P:inorganic cation transmembrane transport"/>
    <property type="evidence" value="ECO:0007669"/>
    <property type="project" value="TreeGrafter"/>
</dbReference>
<organism evidence="3 4">
    <name type="scientific">Octopus sinensis</name>
    <name type="common">East Asian common octopus</name>
    <dbReference type="NCBI Taxonomy" id="2607531"/>
    <lineage>
        <taxon>Eukaryota</taxon>
        <taxon>Metazoa</taxon>
        <taxon>Spiralia</taxon>
        <taxon>Lophotrochozoa</taxon>
        <taxon>Mollusca</taxon>
        <taxon>Cephalopoda</taxon>
        <taxon>Coleoidea</taxon>
        <taxon>Octopodiformes</taxon>
        <taxon>Octopoda</taxon>
        <taxon>Incirrata</taxon>
        <taxon>Octopodidae</taxon>
        <taxon>Octopus</taxon>
    </lineage>
</organism>
<feature type="transmembrane region" description="Helical" evidence="2">
    <location>
        <begin position="186"/>
        <end position="205"/>
    </location>
</feature>
<keyword evidence="2" id="KW-1133">Transmembrane helix</keyword>